<keyword evidence="2" id="KW-0378">Hydrolase</keyword>
<dbReference type="OrthoDB" id="189220at2759"/>
<comment type="caution">
    <text evidence="4">The sequence shown here is derived from an EMBL/GenBank/DDBJ whole genome shotgun (WGS) entry which is preliminary data.</text>
</comment>
<name>A0A9K3GR79_9EUKA</name>
<evidence type="ECO:0000313" key="4">
    <source>
        <dbReference type="EMBL" id="GIQ91695.1"/>
    </source>
</evidence>
<dbReference type="GO" id="GO:0004114">
    <property type="term" value="F:3',5'-cyclic-nucleotide phosphodiesterase activity"/>
    <property type="evidence" value="ECO:0007669"/>
    <property type="project" value="InterPro"/>
</dbReference>
<evidence type="ECO:0000313" key="5">
    <source>
        <dbReference type="Proteomes" id="UP000265618"/>
    </source>
</evidence>
<dbReference type="Gene3D" id="1.10.1300.10">
    <property type="entry name" value="3'5'-cyclic nucleotide phosphodiesterase, catalytic domain"/>
    <property type="match status" value="1"/>
</dbReference>
<dbReference type="PROSITE" id="PS51845">
    <property type="entry name" value="PDEASE_I_2"/>
    <property type="match status" value="1"/>
</dbReference>
<dbReference type="Proteomes" id="UP000265618">
    <property type="component" value="Unassembled WGS sequence"/>
</dbReference>
<evidence type="ECO:0000256" key="1">
    <source>
        <dbReference type="ARBA" id="ARBA00022723"/>
    </source>
</evidence>
<organism evidence="4 5">
    <name type="scientific">Kipferlia bialata</name>
    <dbReference type="NCBI Taxonomy" id="797122"/>
    <lineage>
        <taxon>Eukaryota</taxon>
        <taxon>Metamonada</taxon>
        <taxon>Carpediemonas-like organisms</taxon>
        <taxon>Kipferlia</taxon>
    </lineage>
</organism>
<keyword evidence="5" id="KW-1185">Reference proteome</keyword>
<feature type="domain" description="PDEase" evidence="3">
    <location>
        <begin position="1"/>
        <end position="51"/>
    </location>
</feature>
<evidence type="ECO:0000256" key="2">
    <source>
        <dbReference type="ARBA" id="ARBA00022801"/>
    </source>
</evidence>
<dbReference type="GO" id="GO:0007165">
    <property type="term" value="P:signal transduction"/>
    <property type="evidence" value="ECO:0007669"/>
    <property type="project" value="InterPro"/>
</dbReference>
<dbReference type="InterPro" id="IPR002073">
    <property type="entry name" value="PDEase_catalytic_dom"/>
</dbReference>
<feature type="non-terminal residue" evidence="4">
    <location>
        <position position="1"/>
    </location>
</feature>
<feature type="non-terminal residue" evidence="4">
    <location>
        <position position="51"/>
    </location>
</feature>
<dbReference type="SUPFAM" id="SSF109604">
    <property type="entry name" value="HD-domain/PDEase-like"/>
    <property type="match status" value="1"/>
</dbReference>
<evidence type="ECO:0000259" key="3">
    <source>
        <dbReference type="PROSITE" id="PS51845"/>
    </source>
</evidence>
<protein>
    <recommendedName>
        <fullName evidence="3">PDEase domain-containing protein</fullName>
    </recommendedName>
</protein>
<dbReference type="EMBL" id="BDIP01008170">
    <property type="protein sequence ID" value="GIQ91695.1"/>
    <property type="molecule type" value="Genomic_DNA"/>
</dbReference>
<dbReference type="Pfam" id="PF00233">
    <property type="entry name" value="PDEase_I"/>
    <property type="match status" value="1"/>
</dbReference>
<proteinExistence type="predicted"/>
<gene>
    <name evidence="4" type="ORF">KIPB_015063</name>
</gene>
<accession>A0A9K3GR79</accession>
<sequence>NPYHNSTHATDVTHMAVSMAIAMLRENPHAFGDLSMFGLILACASHDVQHP</sequence>
<dbReference type="InterPro" id="IPR036971">
    <property type="entry name" value="PDEase_catalytic_dom_sf"/>
</dbReference>
<keyword evidence="1" id="KW-0479">Metal-binding</keyword>
<dbReference type="GO" id="GO:0046872">
    <property type="term" value="F:metal ion binding"/>
    <property type="evidence" value="ECO:0007669"/>
    <property type="project" value="UniProtKB-KW"/>
</dbReference>
<dbReference type="AlphaFoldDB" id="A0A9K3GR79"/>
<reference evidence="4 5" key="1">
    <citation type="journal article" date="2018" name="PLoS ONE">
        <title>The draft genome of Kipferlia bialata reveals reductive genome evolution in fornicate parasites.</title>
        <authorList>
            <person name="Tanifuji G."/>
            <person name="Takabayashi S."/>
            <person name="Kume K."/>
            <person name="Takagi M."/>
            <person name="Nakayama T."/>
            <person name="Kamikawa R."/>
            <person name="Inagaki Y."/>
            <person name="Hashimoto T."/>
        </authorList>
    </citation>
    <scope>NUCLEOTIDE SEQUENCE [LARGE SCALE GENOMIC DNA]</scope>
    <source>
        <strain evidence="4">NY0173</strain>
    </source>
</reference>
<dbReference type="PANTHER" id="PTHR11347">
    <property type="entry name" value="CYCLIC NUCLEOTIDE PHOSPHODIESTERASE"/>
    <property type="match status" value="1"/>
</dbReference>